<dbReference type="AlphaFoldDB" id="A0A024GH13"/>
<feature type="compositionally biased region" description="Polar residues" evidence="2">
    <location>
        <begin position="61"/>
        <end position="81"/>
    </location>
</feature>
<dbReference type="STRING" id="65357.A0A024GH13"/>
<feature type="compositionally biased region" description="Polar residues" evidence="2">
    <location>
        <begin position="95"/>
        <end position="119"/>
    </location>
</feature>
<sequence>MSESKHSAEFAGGTRAKEAKKSKKAASNKAPSAVSLDPTVDSSRGLQIPQIPRLSIPEAKISTSWSERPSKSVTEAKNQLSAERLAVQDDKKSYISPQTDSVQKNSRTEVTTAQEPTQTARREAKKKRSKDKEKPISDNEAAKKELKSVMTPEDKLFREKRRQIQLDALNANAQECQEEDDYENEDFENYDDKLAYSLADDAHKTSLSTSRSVDKEVVPVIALRAIKRALEVESSELFSRTSAETNQSAATSTCDSKTSNFTRIDSDSSAIHSLEELKRSLDPRARRVRAILASVSLENETFYIFNQAPMKDYDRYINSLRRGKTRQAFAQCNDGAKAIAVQTKAPILKHQSMTFPDDIGTDIGSMSDRKEMLPGHLRHDNVNDEDSSATSLKTVGALFSKKFMDFIDQAAYTCELILDDNFIRHEQSSKDTNAGNVKSLGIEVPPFLFESTLYPQKYTSPLLQELKHILKDRELTWLKFSSGLTNYLISCHGPQVCENLDASIQCKTRSIACVWDLASMEHPRYVLQCEDRIQIAVFGPFDKKPLIIAGTSDGSIHLWDLRESATCSIQENMYTNTITPTHSTCGSWSAYHSSTIIDIQNVKSQVSESPTQNNCSCQIGTLDDRGILILWSLIRIQDANTAKGYVDLVMNQKINTVDIYKHVIPRQRKTTNGTSRSTRDNSWTGQSCDEIGPIASVLRFLPSDCSQYAFS</sequence>
<gene>
    <name evidence="3" type="ORF">BN9_065340</name>
</gene>
<dbReference type="GO" id="GO:0045504">
    <property type="term" value="F:dynein heavy chain binding"/>
    <property type="evidence" value="ECO:0007669"/>
    <property type="project" value="InterPro"/>
</dbReference>
<dbReference type="PANTHER" id="PTHR16022">
    <property type="entry name" value="WD REPEAT DOMAIN 60"/>
    <property type="match status" value="1"/>
</dbReference>
<dbReference type="OrthoDB" id="2162425at2759"/>
<dbReference type="SUPFAM" id="SSF50978">
    <property type="entry name" value="WD40 repeat-like"/>
    <property type="match status" value="1"/>
</dbReference>
<dbReference type="Proteomes" id="UP000053237">
    <property type="component" value="Unassembled WGS sequence"/>
</dbReference>
<dbReference type="EMBL" id="CAIX01000103">
    <property type="protein sequence ID" value="CCI45637.1"/>
    <property type="molecule type" value="Genomic_DNA"/>
</dbReference>
<dbReference type="GO" id="GO:0005868">
    <property type="term" value="C:cytoplasmic dynein complex"/>
    <property type="evidence" value="ECO:0007669"/>
    <property type="project" value="InterPro"/>
</dbReference>
<dbReference type="GO" id="GO:0045503">
    <property type="term" value="F:dynein light chain binding"/>
    <property type="evidence" value="ECO:0007669"/>
    <property type="project" value="InterPro"/>
</dbReference>
<evidence type="ECO:0000313" key="3">
    <source>
        <dbReference type="EMBL" id="CCI45637.1"/>
    </source>
</evidence>
<reference evidence="3 4" key="1">
    <citation type="submission" date="2012-05" db="EMBL/GenBank/DDBJ databases">
        <title>Recombination and specialization in a pathogen metapopulation.</title>
        <authorList>
            <person name="Gardiner A."/>
            <person name="Kemen E."/>
            <person name="Schultz-Larsen T."/>
            <person name="MacLean D."/>
            <person name="Van Oosterhout C."/>
            <person name="Jones J.D.G."/>
        </authorList>
    </citation>
    <scope>NUCLEOTIDE SEQUENCE [LARGE SCALE GENOMIC DNA]</scope>
    <source>
        <strain evidence="3 4">Ac Nc2</strain>
    </source>
</reference>
<evidence type="ECO:0000256" key="1">
    <source>
        <dbReference type="PROSITE-ProRule" id="PRU00221"/>
    </source>
</evidence>
<dbReference type="InterPro" id="IPR036322">
    <property type="entry name" value="WD40_repeat_dom_sf"/>
</dbReference>
<dbReference type="InParanoid" id="A0A024GH13"/>
<feature type="compositionally biased region" description="Basic and acidic residues" evidence="2">
    <location>
        <begin position="130"/>
        <end position="151"/>
    </location>
</feature>
<feature type="repeat" description="WD" evidence="1">
    <location>
        <begin position="546"/>
        <end position="569"/>
    </location>
</feature>
<accession>A0A024GH13</accession>
<protein>
    <submittedName>
        <fullName evidence="3">Uncharacterized protein</fullName>
    </submittedName>
</protein>
<dbReference type="PROSITE" id="PS50082">
    <property type="entry name" value="WD_REPEATS_2"/>
    <property type="match status" value="1"/>
</dbReference>
<name>A0A024GH13_9STRA</name>
<comment type="caution">
    <text evidence="3">The sequence shown here is derived from an EMBL/GenBank/DDBJ whole genome shotgun (WGS) entry which is preliminary data.</text>
</comment>
<dbReference type="InterPro" id="IPR042505">
    <property type="entry name" value="DYNC2I1"/>
</dbReference>
<dbReference type="InterPro" id="IPR015943">
    <property type="entry name" value="WD40/YVTN_repeat-like_dom_sf"/>
</dbReference>
<evidence type="ECO:0000256" key="2">
    <source>
        <dbReference type="SAM" id="MobiDB-lite"/>
    </source>
</evidence>
<dbReference type="GO" id="GO:0042073">
    <property type="term" value="P:intraciliary transport"/>
    <property type="evidence" value="ECO:0007669"/>
    <property type="project" value="InterPro"/>
</dbReference>
<organism evidence="3 4">
    <name type="scientific">Albugo candida</name>
    <dbReference type="NCBI Taxonomy" id="65357"/>
    <lineage>
        <taxon>Eukaryota</taxon>
        <taxon>Sar</taxon>
        <taxon>Stramenopiles</taxon>
        <taxon>Oomycota</taxon>
        <taxon>Peronosporomycetes</taxon>
        <taxon>Albuginales</taxon>
        <taxon>Albuginaceae</taxon>
        <taxon>Albugo</taxon>
    </lineage>
</organism>
<dbReference type="InterPro" id="IPR001680">
    <property type="entry name" value="WD40_rpt"/>
</dbReference>
<dbReference type="Gene3D" id="2.130.10.10">
    <property type="entry name" value="YVTN repeat-like/Quinoprotein amine dehydrogenase"/>
    <property type="match status" value="1"/>
</dbReference>
<feature type="region of interest" description="Disordered" evidence="2">
    <location>
        <begin position="1"/>
        <end position="151"/>
    </location>
</feature>
<dbReference type="PANTHER" id="PTHR16022:SF0">
    <property type="entry name" value="CYTOPLASMIC DYNEIN 2 INTERMEDIATE CHAIN 1"/>
    <property type="match status" value="1"/>
</dbReference>
<dbReference type="GO" id="GO:0005929">
    <property type="term" value="C:cilium"/>
    <property type="evidence" value="ECO:0007669"/>
    <property type="project" value="GOC"/>
</dbReference>
<evidence type="ECO:0000313" key="4">
    <source>
        <dbReference type="Proteomes" id="UP000053237"/>
    </source>
</evidence>
<keyword evidence="4" id="KW-1185">Reference proteome</keyword>
<proteinExistence type="predicted"/>
<keyword evidence="1" id="KW-0853">WD repeat</keyword>